<evidence type="ECO:0008006" key="3">
    <source>
        <dbReference type="Google" id="ProtNLM"/>
    </source>
</evidence>
<evidence type="ECO:0000313" key="2">
    <source>
        <dbReference type="Proteomes" id="UP001430848"/>
    </source>
</evidence>
<protein>
    <recommendedName>
        <fullName evidence="3">Aristolochene synthase</fullName>
    </recommendedName>
</protein>
<dbReference type="InterPro" id="IPR008949">
    <property type="entry name" value="Isoprenoid_synthase_dom_sf"/>
</dbReference>
<accession>A0ABR1NQJ0</accession>
<proteinExistence type="predicted"/>
<organism evidence="1 2">
    <name type="scientific">Diaporthe eres</name>
    <name type="common">Phomopsis oblonga</name>
    <dbReference type="NCBI Taxonomy" id="83184"/>
    <lineage>
        <taxon>Eukaryota</taxon>
        <taxon>Fungi</taxon>
        <taxon>Dikarya</taxon>
        <taxon>Ascomycota</taxon>
        <taxon>Pezizomycotina</taxon>
        <taxon>Sordariomycetes</taxon>
        <taxon>Sordariomycetidae</taxon>
        <taxon>Diaporthales</taxon>
        <taxon>Diaporthaceae</taxon>
        <taxon>Diaporthe</taxon>
        <taxon>Diaporthe eres species complex</taxon>
    </lineage>
</organism>
<keyword evidence="2" id="KW-1185">Reference proteome</keyword>
<dbReference type="Proteomes" id="UP001430848">
    <property type="component" value="Unassembled WGS sequence"/>
</dbReference>
<gene>
    <name evidence="1" type="ORF">SLS63_012655</name>
</gene>
<dbReference type="Gene3D" id="1.10.600.10">
    <property type="entry name" value="Farnesyl Diphosphate Synthase"/>
    <property type="match status" value="1"/>
</dbReference>
<comment type="caution">
    <text evidence="1">The sequence shown here is derived from an EMBL/GenBank/DDBJ whole genome shotgun (WGS) entry which is preliminary data.</text>
</comment>
<evidence type="ECO:0000313" key="1">
    <source>
        <dbReference type="EMBL" id="KAK7711516.1"/>
    </source>
</evidence>
<reference evidence="1 2" key="1">
    <citation type="submission" date="2024-02" db="EMBL/GenBank/DDBJ databases">
        <title>De novo assembly and annotation of 12 fungi associated with fruit tree decline syndrome in Ontario, Canada.</title>
        <authorList>
            <person name="Sulman M."/>
            <person name="Ellouze W."/>
            <person name="Ilyukhin E."/>
        </authorList>
    </citation>
    <scope>NUCLEOTIDE SEQUENCE [LARGE SCALE GENOMIC DNA]</scope>
    <source>
        <strain evidence="1 2">M169</strain>
    </source>
</reference>
<dbReference type="EMBL" id="JAKNSF020000145">
    <property type="protein sequence ID" value="KAK7711516.1"/>
    <property type="molecule type" value="Genomic_DNA"/>
</dbReference>
<sequence>MAPKNKHLRQFFTEVLDTDPILGPDLIQAIRAFVRDGRVKSPFKQDHYDQLFMIAAIRFGCGVHQTQEELAIFDELSDLHVRHSILINDLYSYDKEVHEVKTINASIVNAVAVTEQLLSVPPLLAKNIIRSITWDMEKEFHATCEKFMHDTLLNDRQRVYMTALFDAMAGNIFHSATLSRYVRHAEKPLPCTS</sequence>
<name>A0ABR1NQJ0_DIAER</name>
<dbReference type="SUPFAM" id="SSF48576">
    <property type="entry name" value="Terpenoid synthases"/>
    <property type="match status" value="1"/>
</dbReference>